<evidence type="ECO:0000256" key="5">
    <source>
        <dbReference type="ARBA" id="ARBA00022801"/>
    </source>
</evidence>
<feature type="binding site" evidence="9">
    <location>
        <position position="336"/>
    </location>
    <ligand>
        <name>Zn(2+)</name>
        <dbReference type="ChEBI" id="CHEBI:29105"/>
    </ligand>
</feature>
<feature type="domain" description="Nin one binding (NOB1) Zn-ribbon-like" evidence="11">
    <location>
        <begin position="308"/>
        <end position="378"/>
    </location>
</feature>
<dbReference type="Pfam" id="PF17146">
    <property type="entry name" value="PIN_6"/>
    <property type="match status" value="1"/>
</dbReference>
<comment type="similarity">
    <text evidence="2 8">Belongs to the NOB1 family.</text>
</comment>
<accession>A0A812T1N7</accession>
<keyword evidence="14" id="KW-1185">Reference proteome</keyword>
<evidence type="ECO:0000256" key="10">
    <source>
        <dbReference type="SAM" id="MobiDB-lite"/>
    </source>
</evidence>
<dbReference type="AlphaFoldDB" id="A0A812T1N7"/>
<protein>
    <submittedName>
        <fullName evidence="13">NOB1 protein</fullName>
    </submittedName>
</protein>
<proteinExistence type="inferred from homology"/>
<dbReference type="PIRSF" id="PIRSF037125">
    <property type="entry name" value="D-site_20S_pre-rRNA_nuclease"/>
    <property type="match status" value="1"/>
</dbReference>
<dbReference type="InterPro" id="IPR039907">
    <property type="entry name" value="NOB1"/>
</dbReference>
<keyword evidence="4 8" id="KW-0479">Metal-binding</keyword>
<dbReference type="GO" id="GO:0005737">
    <property type="term" value="C:cytoplasm"/>
    <property type="evidence" value="ECO:0007669"/>
    <property type="project" value="UniProtKB-ARBA"/>
</dbReference>
<keyword evidence="7 8" id="KW-0539">Nucleus</keyword>
<evidence type="ECO:0000256" key="6">
    <source>
        <dbReference type="ARBA" id="ARBA00022833"/>
    </source>
</evidence>
<dbReference type="GO" id="GO:0016787">
    <property type="term" value="F:hydrolase activity"/>
    <property type="evidence" value="ECO:0007669"/>
    <property type="project" value="UniProtKB-KW"/>
</dbReference>
<dbReference type="InterPro" id="IPR033411">
    <property type="entry name" value="Ribonuclease_PIN"/>
</dbReference>
<dbReference type="SUPFAM" id="SSF144206">
    <property type="entry name" value="NOB1 zinc finger-like"/>
    <property type="match status" value="1"/>
</dbReference>
<evidence type="ECO:0000256" key="8">
    <source>
        <dbReference type="PIRNR" id="PIRNR037125"/>
    </source>
</evidence>
<evidence type="ECO:0000256" key="4">
    <source>
        <dbReference type="ARBA" id="ARBA00022723"/>
    </source>
</evidence>
<dbReference type="PANTHER" id="PTHR12814">
    <property type="entry name" value="RNA-BINDING PROTEIN NOB1"/>
    <property type="match status" value="1"/>
</dbReference>
<feature type="binding site" evidence="9">
    <location>
        <position position="321"/>
    </location>
    <ligand>
        <name>Zn(2+)</name>
        <dbReference type="ChEBI" id="CHEBI:29105"/>
    </ligand>
</feature>
<gene>
    <name evidence="13" type="primary">NOB1</name>
    <name evidence="13" type="ORF">SNEC2469_LOCUS14279</name>
</gene>
<feature type="binding site" evidence="9">
    <location>
        <position position="318"/>
    </location>
    <ligand>
        <name>Zn(2+)</name>
        <dbReference type="ChEBI" id="CHEBI:29105"/>
    </ligand>
</feature>
<dbReference type="CDD" id="cd09876">
    <property type="entry name" value="PIN_Nob1-like"/>
    <property type="match status" value="1"/>
</dbReference>
<dbReference type="EMBL" id="CAJNJA010022886">
    <property type="protein sequence ID" value="CAE7501423.1"/>
    <property type="molecule type" value="Genomic_DNA"/>
</dbReference>
<keyword evidence="6 8" id="KW-0862">Zinc</keyword>
<dbReference type="Proteomes" id="UP000601435">
    <property type="component" value="Unassembled WGS sequence"/>
</dbReference>
<evidence type="ECO:0000259" key="12">
    <source>
        <dbReference type="Pfam" id="PF17146"/>
    </source>
</evidence>
<dbReference type="FunFam" id="3.40.50.1010:FF:000020">
    <property type="entry name" value="20S-pre-rRNA D-site endonuclease NOB1"/>
    <property type="match status" value="1"/>
</dbReference>
<feature type="region of interest" description="Disordered" evidence="10">
    <location>
        <begin position="116"/>
        <end position="255"/>
    </location>
</feature>
<dbReference type="GO" id="GO:0004521">
    <property type="term" value="F:RNA endonuclease activity"/>
    <property type="evidence" value="ECO:0007669"/>
    <property type="project" value="UniProtKB-UniRule"/>
</dbReference>
<dbReference type="InterPro" id="IPR036283">
    <property type="entry name" value="NOB1_Zf-like_sf"/>
</dbReference>
<name>A0A812T1N7_9DINO</name>
<dbReference type="InterPro" id="IPR017117">
    <property type="entry name" value="Nob1_euk"/>
</dbReference>
<dbReference type="Pfam" id="PF08772">
    <property type="entry name" value="Zn_ribbon_NOB1"/>
    <property type="match status" value="1"/>
</dbReference>
<evidence type="ECO:0000256" key="2">
    <source>
        <dbReference type="ARBA" id="ARBA00005858"/>
    </source>
</evidence>
<feature type="compositionally biased region" description="Basic and acidic residues" evidence="10">
    <location>
        <begin position="223"/>
        <end position="234"/>
    </location>
</feature>
<dbReference type="Gene3D" id="6.20.210.10">
    <property type="entry name" value="Nin one binding (NOB1), Zn-ribbon-like"/>
    <property type="match status" value="1"/>
</dbReference>
<evidence type="ECO:0000256" key="1">
    <source>
        <dbReference type="ARBA" id="ARBA00004123"/>
    </source>
</evidence>
<feature type="compositionally biased region" description="Basic and acidic residues" evidence="10">
    <location>
        <begin position="190"/>
        <end position="199"/>
    </location>
</feature>
<evidence type="ECO:0000313" key="14">
    <source>
        <dbReference type="Proteomes" id="UP000601435"/>
    </source>
</evidence>
<keyword evidence="5" id="KW-0378">Hydrolase</keyword>
<dbReference type="GO" id="GO:0030490">
    <property type="term" value="P:maturation of SSU-rRNA"/>
    <property type="evidence" value="ECO:0007669"/>
    <property type="project" value="TreeGrafter"/>
</dbReference>
<dbReference type="PANTHER" id="PTHR12814:SF2">
    <property type="entry name" value="RNA-BINDING PROTEIN NOB1"/>
    <property type="match status" value="1"/>
</dbReference>
<evidence type="ECO:0000259" key="11">
    <source>
        <dbReference type="Pfam" id="PF08772"/>
    </source>
</evidence>
<feature type="binding site" evidence="9">
    <location>
        <position position="333"/>
    </location>
    <ligand>
        <name>Zn(2+)</name>
        <dbReference type="ChEBI" id="CHEBI:29105"/>
    </ligand>
</feature>
<evidence type="ECO:0000313" key="13">
    <source>
        <dbReference type="EMBL" id="CAE7501423.1"/>
    </source>
</evidence>
<sequence length="390" mass="42175">MATLWEQGAADRQVVIDAGAAIRLKRLERFGGELLTTSGVYAEVRDEHARALLQTLPVELKVLEPRPEDIVFAKQFSKATGDFGFLSTNDLDLIALTVRLHREAHLSLKDRPAALETRSEGRAVPFDWGPQRAPATTSTDAGGVQQPATEEDAQGDDGWAVARGRRTRGARAGGLKSDGQRAAELPQSVEDARPDEEAKTMTPPDQTTTTAPSVDTEGGGIPKSDDEQAVRETQDAGDAGAELQEDGDLSEDGSSAGEWVTEENMHRFGIGIQPKADLRVTCATADYSVQNVLLQMGITPLTFDGYAVKSVKLWGLICRACGHFHRDSSKVFCPKCGNDTVVRVPIVVDEDGVPTVVNSGRKLRTKGTVFSMPKPQSGRVWKPIFAEDRV</sequence>
<feature type="compositionally biased region" description="Low complexity" evidence="10">
    <location>
        <begin position="200"/>
        <end position="212"/>
    </location>
</feature>
<comment type="caution">
    <text evidence="13">The sequence shown here is derived from an EMBL/GenBank/DDBJ whole genome shotgun (WGS) entry which is preliminary data.</text>
</comment>
<dbReference type="GO" id="GO:0030688">
    <property type="term" value="C:preribosome, small subunit precursor"/>
    <property type="evidence" value="ECO:0007669"/>
    <property type="project" value="TreeGrafter"/>
</dbReference>
<feature type="domain" description="Ribonuclease PIN" evidence="12">
    <location>
        <begin position="14"/>
        <end position="100"/>
    </location>
</feature>
<evidence type="ECO:0000256" key="3">
    <source>
        <dbReference type="ARBA" id="ARBA00022722"/>
    </source>
</evidence>
<reference evidence="13" key="1">
    <citation type="submission" date="2021-02" db="EMBL/GenBank/DDBJ databases">
        <authorList>
            <person name="Dougan E. K."/>
            <person name="Rhodes N."/>
            <person name="Thang M."/>
            <person name="Chan C."/>
        </authorList>
    </citation>
    <scope>NUCLEOTIDE SEQUENCE</scope>
</reference>
<dbReference type="InterPro" id="IPR014881">
    <property type="entry name" value="NOB1_Zn-bd"/>
</dbReference>
<evidence type="ECO:0000256" key="7">
    <source>
        <dbReference type="ARBA" id="ARBA00023242"/>
    </source>
</evidence>
<comment type="subcellular location">
    <subcellularLocation>
        <location evidence="1">Nucleus</location>
    </subcellularLocation>
</comment>
<dbReference type="Gene3D" id="3.40.50.1010">
    <property type="entry name" value="5'-nuclease"/>
    <property type="match status" value="1"/>
</dbReference>
<organism evidence="13 14">
    <name type="scientific">Symbiodinium necroappetens</name>
    <dbReference type="NCBI Taxonomy" id="1628268"/>
    <lineage>
        <taxon>Eukaryota</taxon>
        <taxon>Sar</taxon>
        <taxon>Alveolata</taxon>
        <taxon>Dinophyceae</taxon>
        <taxon>Suessiales</taxon>
        <taxon>Symbiodiniaceae</taxon>
        <taxon>Symbiodinium</taxon>
    </lineage>
</organism>
<keyword evidence="3" id="KW-0540">Nuclease</keyword>
<dbReference type="OrthoDB" id="446759at2759"/>
<evidence type="ECO:0000256" key="9">
    <source>
        <dbReference type="PIRSR" id="PIRSR037125-1"/>
    </source>
</evidence>
<dbReference type="GO" id="GO:0046872">
    <property type="term" value="F:metal ion binding"/>
    <property type="evidence" value="ECO:0007669"/>
    <property type="project" value="UniProtKB-UniRule"/>
</dbReference>
<dbReference type="GO" id="GO:0031981">
    <property type="term" value="C:nuclear lumen"/>
    <property type="evidence" value="ECO:0007669"/>
    <property type="project" value="UniProtKB-ARBA"/>
</dbReference>